<dbReference type="EMBL" id="PUEJ01000008">
    <property type="protein sequence ID" value="PRH85561.1"/>
    <property type="molecule type" value="Genomic_DNA"/>
</dbReference>
<feature type="transmembrane region" description="Helical" evidence="1">
    <location>
        <begin position="41"/>
        <end position="60"/>
    </location>
</feature>
<dbReference type="Proteomes" id="UP000237682">
    <property type="component" value="Unassembled WGS sequence"/>
</dbReference>
<name>A0A2S9Q887_9HYPH</name>
<keyword evidence="1" id="KW-1133">Transmembrane helix</keyword>
<comment type="caution">
    <text evidence="2">The sequence shown here is derived from an EMBL/GenBank/DDBJ whole genome shotgun (WGS) entry which is preliminary data.</text>
</comment>
<sequence length="95" mass="10537">MQPFAPLLAKLRTEFRHAWFPTLLICSMVILHDLATGIQHGGLVVALLIAAFVLARPALLRQRSPLQSWRHSLIYAGAILAATLISLGTLDWLRL</sequence>
<accession>A0A2S9Q887</accession>
<reference evidence="2 3" key="1">
    <citation type="submission" date="2018-02" db="EMBL/GenBank/DDBJ databases">
        <title>Whole genome sequencing of endophytic bacterium.</title>
        <authorList>
            <person name="Eedara R."/>
            <person name="Podile A.R."/>
        </authorList>
    </citation>
    <scope>NUCLEOTIDE SEQUENCE [LARGE SCALE GENOMIC DNA]</scope>
    <source>
        <strain evidence="2 3">RP1T</strain>
    </source>
</reference>
<evidence type="ECO:0000313" key="3">
    <source>
        <dbReference type="Proteomes" id="UP000237682"/>
    </source>
</evidence>
<organism evidence="2 3">
    <name type="scientific">Labrys okinawensis</name>
    <dbReference type="NCBI Taxonomy" id="346911"/>
    <lineage>
        <taxon>Bacteria</taxon>
        <taxon>Pseudomonadati</taxon>
        <taxon>Pseudomonadota</taxon>
        <taxon>Alphaproteobacteria</taxon>
        <taxon>Hyphomicrobiales</taxon>
        <taxon>Xanthobacteraceae</taxon>
        <taxon>Labrys</taxon>
    </lineage>
</organism>
<evidence type="ECO:0000313" key="2">
    <source>
        <dbReference type="EMBL" id="PRH85561.1"/>
    </source>
</evidence>
<dbReference type="AlphaFoldDB" id="A0A2S9Q887"/>
<feature type="transmembrane region" description="Helical" evidence="1">
    <location>
        <begin position="72"/>
        <end position="93"/>
    </location>
</feature>
<keyword evidence="1" id="KW-0812">Transmembrane</keyword>
<evidence type="ECO:0000256" key="1">
    <source>
        <dbReference type="SAM" id="Phobius"/>
    </source>
</evidence>
<dbReference type="RefSeq" id="WP_105864121.1">
    <property type="nucleotide sequence ID" value="NZ_PUEJ01000008.1"/>
</dbReference>
<keyword evidence="3" id="KW-1185">Reference proteome</keyword>
<keyword evidence="1" id="KW-0472">Membrane</keyword>
<proteinExistence type="predicted"/>
<protein>
    <submittedName>
        <fullName evidence="2">Uncharacterized protein</fullName>
    </submittedName>
</protein>
<gene>
    <name evidence="2" type="ORF">C5L14_21505</name>
</gene>
<dbReference type="OrthoDB" id="8448848at2"/>